<sequence length="1215" mass="137229">MPAKRPQATFEPIPPDFDVRELVESTDNFQYVDRISCEMIEQQGVDAFEKLVLLHVIIGGKPLVVDGFEDLLDPWTFTPKWLIDNHGGKVENARNLTNQQNLPLTIRHYLNNMGSLTEQFFQKSSNYKDKNRQRMYLKDIDCPPVWHDKLKEQIPAGVFYLNESTGAFGGVGAVDEPIIAASGRRNRGYGRAGDLMSSLPADMRAENLMCYIGHEGTYTPSHKEMCASLGQNIMVDASTAVGEDGKPERPGSSLWFMTETKDRHLVQEYWLSILGHDIEVENHFAQIMAWVSAPFRTYVVEQRPGDFILIPPLAPHQVWNRGTRTMKVAWNRTTVETLEMAINEAIPNARMVCRDEQYKNKAIIYYTLTKYGTILKNVKLMCEANPENAYAYSSNIKIRQLNKDFKRLFDLYKNIVLSEMFAVDGAKEHPEFLPFDSNVTCAYCRGNIFNRFLTCKACPRALGTDVDEPYDVCMDCYVMGRSCACTSDLKWCEQWRWKDLLYKYEEWRRIIIDIDGGVTEKTPQQISEERRYYGKKTLAQICQEQLRIRPWVDIQNPQQQEENEEDESRFNEDGTLKKTPKKQSKNHDANHKACHVCLHKHPKWKMANCQFCDLWYCYGSLYRAQDLLPQTVMEDLHWKCPHCRRQCNTGRCRADPRQRPFEPKGTLLGHDTRKVADVRSIEALFNYGISNLHWTNEEGDPRASSRLIALQAAAERAKQQDSTLDPHFEDEHGIRFSPVHETTSINGGIDDTMIDPALGGTGISKSSTNNNEDLNSELEVENANGFDDGLTSYHDAGDSNKKKRKRGEQIQIQLKTKAPKRQKKNANEEPEQEASGPVSAATDATKEFRRQQEQKLLAQAREEDRYIIVWGAMRAKKLLVKLDIDSHKLVEITSRPPAGGLPIRRRQINNGASRQTSTNGVILQSDVNKPSPKSGDKASNGGPAKPVSALVRVRGEKDDTYTTRKRWSEPSQKKGGYQARTLEEIDIPSDGEVSEEEYAPRAQRRRVMDEEELVQLPDDFKDGTVNRRHTTGQVSGSTAQIRPPPSKQNNGKFARPSLPSKAHLEAQAKAAREAAAQMDEANRKAKMMAAGMADEDVPITIPDDDSNTSSSEGELVARLSPQPKTPTAPVIPVTIGFTPVNTKPSESPQERRSIFDKMKNKNVKIVGRSSKTKTLPIAKAGAAVSNLRADSESEDSEEISAPAPAKKRGRPRKVP</sequence>
<evidence type="ECO:0000313" key="7">
    <source>
        <dbReference type="EMBL" id="KAF2759833.1"/>
    </source>
</evidence>
<evidence type="ECO:0000256" key="3">
    <source>
        <dbReference type="ARBA" id="ARBA00023163"/>
    </source>
</evidence>
<organism evidence="7 8">
    <name type="scientific">Pseudovirgaria hyperparasitica</name>
    <dbReference type="NCBI Taxonomy" id="470096"/>
    <lineage>
        <taxon>Eukaryota</taxon>
        <taxon>Fungi</taxon>
        <taxon>Dikarya</taxon>
        <taxon>Ascomycota</taxon>
        <taxon>Pezizomycotina</taxon>
        <taxon>Dothideomycetes</taxon>
        <taxon>Dothideomycetes incertae sedis</taxon>
        <taxon>Acrospermales</taxon>
        <taxon>Acrospermaceae</taxon>
        <taxon>Pseudovirgaria</taxon>
    </lineage>
</organism>
<accession>A0A6A6WAY8</accession>
<feature type="compositionally biased region" description="Basic and acidic residues" evidence="5">
    <location>
        <begin position="1062"/>
        <end position="1072"/>
    </location>
</feature>
<feature type="region of interest" description="Disordered" evidence="5">
    <location>
        <begin position="1182"/>
        <end position="1215"/>
    </location>
</feature>
<evidence type="ECO:0000256" key="5">
    <source>
        <dbReference type="SAM" id="MobiDB-lite"/>
    </source>
</evidence>
<dbReference type="OrthoDB" id="298344at2759"/>
<dbReference type="SUPFAM" id="SSF51197">
    <property type="entry name" value="Clavaminate synthase-like"/>
    <property type="match status" value="1"/>
</dbReference>
<dbReference type="InterPro" id="IPR003347">
    <property type="entry name" value="JmjC_dom"/>
</dbReference>
<dbReference type="Pfam" id="PF02373">
    <property type="entry name" value="JmjC"/>
    <property type="match status" value="1"/>
</dbReference>
<evidence type="ECO:0000256" key="1">
    <source>
        <dbReference type="ARBA" id="ARBA00004123"/>
    </source>
</evidence>
<dbReference type="PROSITE" id="PS51184">
    <property type="entry name" value="JMJC"/>
    <property type="match status" value="1"/>
</dbReference>
<dbReference type="InterPro" id="IPR018866">
    <property type="entry name" value="Znf-4CXXC_R1"/>
</dbReference>
<dbReference type="RefSeq" id="XP_033602284.1">
    <property type="nucleotide sequence ID" value="XM_033743690.1"/>
</dbReference>
<feature type="compositionally biased region" description="Polar residues" evidence="5">
    <location>
        <begin position="763"/>
        <end position="773"/>
    </location>
</feature>
<dbReference type="Pfam" id="PF10497">
    <property type="entry name" value="zf-4CXXC_R1"/>
    <property type="match status" value="1"/>
</dbReference>
<name>A0A6A6WAY8_9PEZI</name>
<feature type="compositionally biased region" description="Basic and acidic residues" evidence="5">
    <location>
        <begin position="1148"/>
        <end position="1159"/>
    </location>
</feature>
<evidence type="ECO:0000259" key="6">
    <source>
        <dbReference type="PROSITE" id="PS51184"/>
    </source>
</evidence>
<keyword evidence="4" id="KW-0539">Nucleus</keyword>
<protein>
    <recommendedName>
        <fullName evidence="6">JmjC domain-containing protein</fullName>
    </recommendedName>
</protein>
<keyword evidence="8" id="KW-1185">Reference proteome</keyword>
<feature type="region of interest" description="Disordered" evidence="5">
    <location>
        <begin position="553"/>
        <end position="586"/>
    </location>
</feature>
<feature type="domain" description="JmjC" evidence="6">
    <location>
        <begin position="143"/>
        <end position="349"/>
    </location>
</feature>
<evidence type="ECO:0000256" key="4">
    <source>
        <dbReference type="ARBA" id="ARBA00023242"/>
    </source>
</evidence>
<dbReference type="GO" id="GO:0005634">
    <property type="term" value="C:nucleus"/>
    <property type="evidence" value="ECO:0007669"/>
    <property type="project" value="UniProtKB-SubCell"/>
</dbReference>
<dbReference type="Gene3D" id="2.60.120.650">
    <property type="entry name" value="Cupin"/>
    <property type="match status" value="1"/>
</dbReference>
<dbReference type="GeneID" id="54484744"/>
<dbReference type="Proteomes" id="UP000799437">
    <property type="component" value="Unassembled WGS sequence"/>
</dbReference>
<dbReference type="EMBL" id="ML996569">
    <property type="protein sequence ID" value="KAF2759833.1"/>
    <property type="molecule type" value="Genomic_DNA"/>
</dbReference>
<feature type="region of interest" description="Disordered" evidence="5">
    <location>
        <begin position="910"/>
        <end position="1159"/>
    </location>
</feature>
<gene>
    <name evidence="7" type="ORF">EJ05DRAFT_474888</name>
</gene>
<feature type="region of interest" description="Disordered" evidence="5">
    <location>
        <begin position="744"/>
        <end position="847"/>
    </location>
</feature>
<feature type="compositionally biased region" description="Basic residues" evidence="5">
    <location>
        <begin position="1205"/>
        <end position="1215"/>
    </location>
</feature>
<comment type="subcellular location">
    <subcellularLocation>
        <location evidence="1">Nucleus</location>
    </subcellularLocation>
</comment>
<evidence type="ECO:0000256" key="2">
    <source>
        <dbReference type="ARBA" id="ARBA00023015"/>
    </source>
</evidence>
<feature type="compositionally biased region" description="Acidic residues" evidence="5">
    <location>
        <begin position="984"/>
        <end position="997"/>
    </location>
</feature>
<evidence type="ECO:0000313" key="8">
    <source>
        <dbReference type="Proteomes" id="UP000799437"/>
    </source>
</evidence>
<feature type="compositionally biased region" description="Acidic residues" evidence="5">
    <location>
        <begin position="1093"/>
        <end position="1106"/>
    </location>
</feature>
<keyword evidence="2" id="KW-0805">Transcription regulation</keyword>
<dbReference type="SMART" id="SM00558">
    <property type="entry name" value="JmjC"/>
    <property type="match status" value="1"/>
</dbReference>
<feature type="compositionally biased region" description="Polar residues" evidence="5">
    <location>
        <begin position="910"/>
        <end position="928"/>
    </location>
</feature>
<dbReference type="AlphaFoldDB" id="A0A6A6WAY8"/>
<keyword evidence="3" id="KW-0804">Transcription</keyword>
<feature type="compositionally biased region" description="Basic and acidic residues" evidence="5">
    <location>
        <begin position="953"/>
        <end position="972"/>
    </location>
</feature>
<feature type="compositionally biased region" description="Polar residues" evidence="5">
    <location>
        <begin position="1031"/>
        <end position="1040"/>
    </location>
</feature>
<reference evidence="7" key="1">
    <citation type="journal article" date="2020" name="Stud. Mycol.">
        <title>101 Dothideomycetes genomes: a test case for predicting lifestyles and emergence of pathogens.</title>
        <authorList>
            <person name="Haridas S."/>
            <person name="Albert R."/>
            <person name="Binder M."/>
            <person name="Bloem J."/>
            <person name="Labutti K."/>
            <person name="Salamov A."/>
            <person name="Andreopoulos B."/>
            <person name="Baker S."/>
            <person name="Barry K."/>
            <person name="Bills G."/>
            <person name="Bluhm B."/>
            <person name="Cannon C."/>
            <person name="Castanera R."/>
            <person name="Culley D."/>
            <person name="Daum C."/>
            <person name="Ezra D."/>
            <person name="Gonzalez J."/>
            <person name="Henrissat B."/>
            <person name="Kuo A."/>
            <person name="Liang C."/>
            <person name="Lipzen A."/>
            <person name="Lutzoni F."/>
            <person name="Magnuson J."/>
            <person name="Mondo S."/>
            <person name="Nolan M."/>
            <person name="Ohm R."/>
            <person name="Pangilinan J."/>
            <person name="Park H.-J."/>
            <person name="Ramirez L."/>
            <person name="Alfaro M."/>
            <person name="Sun H."/>
            <person name="Tritt A."/>
            <person name="Yoshinaga Y."/>
            <person name="Zwiers L.-H."/>
            <person name="Turgeon B."/>
            <person name="Goodwin S."/>
            <person name="Spatafora J."/>
            <person name="Crous P."/>
            <person name="Grigoriev I."/>
        </authorList>
    </citation>
    <scope>NUCLEOTIDE SEQUENCE</scope>
    <source>
        <strain evidence="7">CBS 121739</strain>
    </source>
</reference>
<proteinExistence type="predicted"/>